<proteinExistence type="predicted"/>
<evidence type="ECO:0000256" key="1">
    <source>
        <dbReference type="SAM" id="MobiDB-lite"/>
    </source>
</evidence>
<gene>
    <name evidence="2" type="ORF">AAT19DRAFT_11384</name>
</gene>
<feature type="compositionally biased region" description="Basic and acidic residues" evidence="1">
    <location>
        <begin position="38"/>
        <end position="50"/>
    </location>
</feature>
<sequence length="71" mass="7919">MPSALLGCAITRRQTRYPGSARGAKTRARNQVSTRVTAKKEDEGEADGGKKTYLVPMKRGRRKDTPRQETQ</sequence>
<protein>
    <submittedName>
        <fullName evidence="2">Uncharacterized protein</fullName>
    </submittedName>
</protein>
<feature type="region of interest" description="Disordered" evidence="1">
    <location>
        <begin position="1"/>
        <end position="71"/>
    </location>
</feature>
<dbReference type="Proteomes" id="UP000239560">
    <property type="component" value="Unassembled WGS sequence"/>
</dbReference>
<organism evidence="2 3">
    <name type="scientific">Rhodotorula toruloides</name>
    <name type="common">Yeast</name>
    <name type="synonym">Rhodosporidium toruloides</name>
    <dbReference type="NCBI Taxonomy" id="5286"/>
    <lineage>
        <taxon>Eukaryota</taxon>
        <taxon>Fungi</taxon>
        <taxon>Dikarya</taxon>
        <taxon>Basidiomycota</taxon>
        <taxon>Pucciniomycotina</taxon>
        <taxon>Microbotryomycetes</taxon>
        <taxon>Sporidiobolales</taxon>
        <taxon>Sporidiobolaceae</taxon>
        <taxon>Rhodotorula</taxon>
    </lineage>
</organism>
<reference evidence="2 3" key="1">
    <citation type="journal article" date="2018" name="Elife">
        <title>Functional genomics of lipid metabolism in the oleaginous yeast Rhodosporidium toruloides.</title>
        <authorList>
            <person name="Coradetti S.T."/>
            <person name="Pinel D."/>
            <person name="Geiselman G."/>
            <person name="Ito M."/>
            <person name="Mondo S."/>
            <person name="Reilly M.C."/>
            <person name="Cheng Y.F."/>
            <person name="Bauer S."/>
            <person name="Grigoriev I."/>
            <person name="Gladden J.M."/>
            <person name="Simmons B.A."/>
            <person name="Brem R."/>
            <person name="Arkin A.P."/>
            <person name="Skerker J.M."/>
        </authorList>
    </citation>
    <scope>NUCLEOTIDE SEQUENCE [LARGE SCALE GENOMIC DNA]</scope>
    <source>
        <strain evidence="2 3">NBRC 0880</strain>
    </source>
</reference>
<evidence type="ECO:0000313" key="2">
    <source>
        <dbReference type="EMBL" id="PRQ70152.1"/>
    </source>
</evidence>
<evidence type="ECO:0000313" key="3">
    <source>
        <dbReference type="Proteomes" id="UP000239560"/>
    </source>
</evidence>
<dbReference type="EMBL" id="LCTV02000016">
    <property type="protein sequence ID" value="PRQ70152.1"/>
    <property type="molecule type" value="Genomic_DNA"/>
</dbReference>
<dbReference type="AlphaFoldDB" id="A0A2S9ZWM3"/>
<accession>A0A2S9ZWM3</accession>
<name>A0A2S9ZWM3_RHOTO</name>
<comment type="caution">
    <text evidence="2">The sequence shown here is derived from an EMBL/GenBank/DDBJ whole genome shotgun (WGS) entry which is preliminary data.</text>
</comment>